<dbReference type="AlphaFoldDB" id="A0A2I0V8Z6"/>
<keyword evidence="3" id="KW-0808">Transferase</keyword>
<dbReference type="PANTHER" id="PTHR48006">
    <property type="entry name" value="LEUCINE-RICH REPEAT-CONTAINING PROTEIN DDB_G0281931-RELATED"/>
    <property type="match status" value="1"/>
</dbReference>
<dbReference type="Pfam" id="PF07714">
    <property type="entry name" value="PK_Tyr_Ser-Thr"/>
    <property type="match status" value="1"/>
</dbReference>
<feature type="compositionally biased region" description="Basic and acidic residues" evidence="1">
    <location>
        <begin position="1"/>
        <end position="11"/>
    </location>
</feature>
<gene>
    <name evidence="3" type="ORF">MA16_Dca028858</name>
</gene>
<proteinExistence type="predicted"/>
<dbReference type="GO" id="GO:0005524">
    <property type="term" value="F:ATP binding"/>
    <property type="evidence" value="ECO:0007669"/>
    <property type="project" value="InterPro"/>
</dbReference>
<evidence type="ECO:0000313" key="3">
    <source>
        <dbReference type="EMBL" id="PKU59886.1"/>
    </source>
</evidence>
<dbReference type="InterPro" id="IPR011009">
    <property type="entry name" value="Kinase-like_dom_sf"/>
</dbReference>
<keyword evidence="4" id="KW-1185">Reference proteome</keyword>
<protein>
    <submittedName>
        <fullName evidence="3">Inactive leucine-rich repeat receptor-like protein kinase</fullName>
    </submittedName>
</protein>
<keyword evidence="3" id="KW-0675">Receptor</keyword>
<reference evidence="3 4" key="2">
    <citation type="journal article" date="2017" name="Nature">
        <title>The Apostasia genome and the evolution of orchids.</title>
        <authorList>
            <person name="Zhang G.Q."/>
            <person name="Liu K.W."/>
            <person name="Li Z."/>
            <person name="Lohaus R."/>
            <person name="Hsiao Y.Y."/>
            <person name="Niu S.C."/>
            <person name="Wang J.Y."/>
            <person name="Lin Y.C."/>
            <person name="Xu Q."/>
            <person name="Chen L.J."/>
            <person name="Yoshida K."/>
            <person name="Fujiwara S."/>
            <person name="Wang Z.W."/>
            <person name="Zhang Y.Q."/>
            <person name="Mitsuda N."/>
            <person name="Wang M."/>
            <person name="Liu G.H."/>
            <person name="Pecoraro L."/>
            <person name="Huang H.X."/>
            <person name="Xiao X.J."/>
            <person name="Lin M."/>
            <person name="Wu X.Y."/>
            <person name="Wu W.L."/>
            <person name="Chen Y.Y."/>
            <person name="Chang S.B."/>
            <person name="Sakamoto S."/>
            <person name="Ohme-Takagi M."/>
            <person name="Yagi M."/>
            <person name="Zeng S.J."/>
            <person name="Shen C.Y."/>
            <person name="Yeh C.M."/>
            <person name="Luo Y.B."/>
            <person name="Tsai W.C."/>
            <person name="Van de Peer Y."/>
            <person name="Liu Z.J."/>
        </authorList>
    </citation>
    <scope>NUCLEOTIDE SEQUENCE [LARGE SCALE GENOMIC DNA]</scope>
    <source>
        <tissue evidence="3">The whole plant</tissue>
    </source>
</reference>
<evidence type="ECO:0000313" key="4">
    <source>
        <dbReference type="Proteomes" id="UP000233837"/>
    </source>
</evidence>
<reference evidence="3 4" key="1">
    <citation type="journal article" date="2016" name="Sci. Rep.">
        <title>The Dendrobium catenatum Lindl. genome sequence provides insights into polysaccharide synthase, floral development and adaptive evolution.</title>
        <authorList>
            <person name="Zhang G.Q."/>
            <person name="Xu Q."/>
            <person name="Bian C."/>
            <person name="Tsai W.C."/>
            <person name="Yeh C.M."/>
            <person name="Liu K.W."/>
            <person name="Yoshida K."/>
            <person name="Zhang L.S."/>
            <person name="Chang S.B."/>
            <person name="Chen F."/>
            <person name="Shi Y."/>
            <person name="Su Y.Y."/>
            <person name="Zhang Y.Q."/>
            <person name="Chen L.J."/>
            <person name="Yin Y."/>
            <person name="Lin M."/>
            <person name="Huang H."/>
            <person name="Deng H."/>
            <person name="Wang Z.W."/>
            <person name="Zhu S.L."/>
            <person name="Zhao X."/>
            <person name="Deng C."/>
            <person name="Niu S.C."/>
            <person name="Huang J."/>
            <person name="Wang M."/>
            <person name="Liu G.H."/>
            <person name="Yang H.J."/>
            <person name="Xiao X.J."/>
            <person name="Hsiao Y.Y."/>
            <person name="Wu W.L."/>
            <person name="Chen Y.Y."/>
            <person name="Mitsuda N."/>
            <person name="Ohme-Takagi M."/>
            <person name="Luo Y.B."/>
            <person name="Van de Peer Y."/>
            <person name="Liu Z.J."/>
        </authorList>
    </citation>
    <scope>NUCLEOTIDE SEQUENCE [LARGE SCALE GENOMIC DNA]</scope>
    <source>
        <tissue evidence="3">The whole plant</tissue>
    </source>
</reference>
<dbReference type="PANTHER" id="PTHR48006:SF10">
    <property type="entry name" value="CALMODULIN-BINDING RECEPTOR KINASE CAMRLK"/>
    <property type="match status" value="1"/>
</dbReference>
<feature type="region of interest" description="Disordered" evidence="1">
    <location>
        <begin position="1"/>
        <end position="42"/>
    </location>
</feature>
<dbReference type="PROSITE" id="PS50011">
    <property type="entry name" value="PROTEIN_KINASE_DOM"/>
    <property type="match status" value="1"/>
</dbReference>
<dbReference type="Proteomes" id="UP000233837">
    <property type="component" value="Unassembled WGS sequence"/>
</dbReference>
<dbReference type="Gene3D" id="1.10.510.10">
    <property type="entry name" value="Transferase(Phosphotransferase) domain 1"/>
    <property type="match status" value="2"/>
</dbReference>
<dbReference type="InterPro" id="IPR000719">
    <property type="entry name" value="Prot_kinase_dom"/>
</dbReference>
<keyword evidence="3" id="KW-0418">Kinase</keyword>
<sequence>MERGDLHRWLHELPAGQPDVEDWTGDTWENPPSDTRPSSSSAAAAGGIITAVGDWPTRHRIALGVARGLAFLHQGWVGSHTPVVHGHLVPSNILISDDLEPRIADFAGEGGCTTAEDDVYSYGVVVMELVTGRQHWPEEEVERLRVVVRDGPPAAVAAVVDERLQLEAEWEKEAVECLKVGYLCTAKSPEKRPAMQQVVALLKDIRPGTAAEGGGGASPTF</sequence>
<dbReference type="EMBL" id="KZ505311">
    <property type="protein sequence ID" value="PKU59886.1"/>
    <property type="molecule type" value="Genomic_DNA"/>
</dbReference>
<feature type="domain" description="Protein kinase" evidence="2">
    <location>
        <begin position="1"/>
        <end position="221"/>
    </location>
</feature>
<accession>A0A2I0V8Z6</accession>
<evidence type="ECO:0000259" key="2">
    <source>
        <dbReference type="PROSITE" id="PS50011"/>
    </source>
</evidence>
<dbReference type="GO" id="GO:0004672">
    <property type="term" value="F:protein kinase activity"/>
    <property type="evidence" value="ECO:0007669"/>
    <property type="project" value="InterPro"/>
</dbReference>
<organism evidence="3 4">
    <name type="scientific">Dendrobium catenatum</name>
    <dbReference type="NCBI Taxonomy" id="906689"/>
    <lineage>
        <taxon>Eukaryota</taxon>
        <taxon>Viridiplantae</taxon>
        <taxon>Streptophyta</taxon>
        <taxon>Embryophyta</taxon>
        <taxon>Tracheophyta</taxon>
        <taxon>Spermatophyta</taxon>
        <taxon>Magnoliopsida</taxon>
        <taxon>Liliopsida</taxon>
        <taxon>Asparagales</taxon>
        <taxon>Orchidaceae</taxon>
        <taxon>Epidendroideae</taxon>
        <taxon>Malaxideae</taxon>
        <taxon>Dendrobiinae</taxon>
        <taxon>Dendrobium</taxon>
    </lineage>
</organism>
<dbReference type="InterPro" id="IPR001245">
    <property type="entry name" value="Ser-Thr/Tyr_kinase_cat_dom"/>
</dbReference>
<dbReference type="SUPFAM" id="SSF56112">
    <property type="entry name" value="Protein kinase-like (PK-like)"/>
    <property type="match status" value="1"/>
</dbReference>
<name>A0A2I0V8Z6_9ASPA</name>
<dbReference type="InterPro" id="IPR051824">
    <property type="entry name" value="LRR_Rcpt-Like_S/T_Kinase"/>
</dbReference>
<evidence type="ECO:0000256" key="1">
    <source>
        <dbReference type="SAM" id="MobiDB-lite"/>
    </source>
</evidence>